<reference evidence="1" key="2">
    <citation type="submission" date="2021-03" db="UniProtKB">
        <authorList>
            <consortium name="EnsemblPlants"/>
        </authorList>
    </citation>
    <scope>IDENTIFICATION</scope>
</reference>
<keyword evidence="2" id="KW-1185">Reference proteome</keyword>
<dbReference type="PANTHER" id="PTHR37610">
    <property type="entry name" value="CCHC-TYPE DOMAIN-CONTAINING PROTEIN"/>
    <property type="match status" value="1"/>
</dbReference>
<proteinExistence type="predicted"/>
<dbReference type="EnsemblPlants" id="AUR62026243-RA">
    <property type="protein sequence ID" value="AUR62026243-RA:cds"/>
    <property type="gene ID" value="AUR62026243"/>
</dbReference>
<reference evidence="1" key="1">
    <citation type="journal article" date="2017" name="Nature">
        <title>The genome of Chenopodium quinoa.</title>
        <authorList>
            <person name="Jarvis D.E."/>
            <person name="Ho Y.S."/>
            <person name="Lightfoot D.J."/>
            <person name="Schmoeckel S.M."/>
            <person name="Li B."/>
            <person name="Borm T.J.A."/>
            <person name="Ohyanagi H."/>
            <person name="Mineta K."/>
            <person name="Michell C.T."/>
            <person name="Saber N."/>
            <person name="Kharbatia N.M."/>
            <person name="Rupper R.R."/>
            <person name="Sharp A.R."/>
            <person name="Dally N."/>
            <person name="Boughton B.A."/>
            <person name="Woo Y.H."/>
            <person name="Gao G."/>
            <person name="Schijlen E.G.W.M."/>
            <person name="Guo X."/>
            <person name="Momin A.A."/>
            <person name="Negrao S."/>
            <person name="Al-Babili S."/>
            <person name="Gehring C."/>
            <person name="Roessner U."/>
            <person name="Jung C."/>
            <person name="Murphy K."/>
            <person name="Arold S.T."/>
            <person name="Gojobori T."/>
            <person name="van der Linden C.G."/>
            <person name="van Loo E.N."/>
            <person name="Jellen E.N."/>
            <person name="Maughan P.J."/>
            <person name="Tester M."/>
        </authorList>
    </citation>
    <scope>NUCLEOTIDE SEQUENCE [LARGE SCALE GENOMIC DNA]</scope>
    <source>
        <strain evidence="1">cv. PI 614886</strain>
    </source>
</reference>
<dbReference type="OMA" id="CIANGLR"/>
<dbReference type="Proteomes" id="UP000596660">
    <property type="component" value="Unplaced"/>
</dbReference>
<accession>A0A803MAX6</accession>
<dbReference type="Gramene" id="AUR62026243-RA">
    <property type="protein sequence ID" value="AUR62026243-RA:cds"/>
    <property type="gene ID" value="AUR62026243"/>
</dbReference>
<protein>
    <submittedName>
        <fullName evidence="1">Uncharacterized protein</fullName>
    </submittedName>
</protein>
<evidence type="ECO:0000313" key="2">
    <source>
        <dbReference type="Proteomes" id="UP000596660"/>
    </source>
</evidence>
<organism evidence="1 2">
    <name type="scientific">Chenopodium quinoa</name>
    <name type="common">Quinoa</name>
    <dbReference type="NCBI Taxonomy" id="63459"/>
    <lineage>
        <taxon>Eukaryota</taxon>
        <taxon>Viridiplantae</taxon>
        <taxon>Streptophyta</taxon>
        <taxon>Embryophyta</taxon>
        <taxon>Tracheophyta</taxon>
        <taxon>Spermatophyta</taxon>
        <taxon>Magnoliopsida</taxon>
        <taxon>eudicotyledons</taxon>
        <taxon>Gunneridae</taxon>
        <taxon>Pentapetalae</taxon>
        <taxon>Caryophyllales</taxon>
        <taxon>Chenopodiaceae</taxon>
        <taxon>Chenopodioideae</taxon>
        <taxon>Atripliceae</taxon>
        <taxon>Chenopodium</taxon>
    </lineage>
</organism>
<sequence length="76" mass="8919">MTLTLKSRRKFVFVDGIITKPTEKKLLDWETINSMLVSWMLRSMEPKLASSIPFHDDAKKLWNYLAKKYCIANGLR</sequence>
<name>A0A803MAX6_CHEQI</name>
<evidence type="ECO:0000313" key="1">
    <source>
        <dbReference type="EnsemblPlants" id="AUR62026243-RA:cds"/>
    </source>
</evidence>
<dbReference type="AlphaFoldDB" id="A0A803MAX6"/>
<dbReference type="PANTHER" id="PTHR37610:SF101">
    <property type="entry name" value="(RAPE) HYPOTHETICAL PROTEIN"/>
    <property type="match status" value="1"/>
</dbReference>